<dbReference type="InterPro" id="IPR003959">
    <property type="entry name" value="ATPase_AAA_core"/>
</dbReference>
<dbReference type="InterPro" id="IPR001270">
    <property type="entry name" value="ClpA/B"/>
</dbReference>
<dbReference type="InterPro" id="IPR019489">
    <property type="entry name" value="Clp_ATPase_C"/>
</dbReference>
<dbReference type="GO" id="GO:0034605">
    <property type="term" value="P:cellular response to heat"/>
    <property type="evidence" value="ECO:0007669"/>
    <property type="project" value="TreeGrafter"/>
</dbReference>
<dbReference type="GO" id="GO:0005737">
    <property type="term" value="C:cytoplasm"/>
    <property type="evidence" value="ECO:0007669"/>
    <property type="project" value="TreeGrafter"/>
</dbReference>
<evidence type="ECO:0000313" key="7">
    <source>
        <dbReference type="EMBL" id="EGB13114.1"/>
    </source>
</evidence>
<dbReference type="KEGG" id="aaf:AURANDRAFT_375"/>
<keyword evidence="3" id="KW-0067">ATP-binding</keyword>
<dbReference type="PRINTS" id="PR00300">
    <property type="entry name" value="CLPPROTEASEA"/>
</dbReference>
<gene>
    <name evidence="7" type="ORF">AURANDRAFT_375</name>
</gene>
<proteinExistence type="predicted"/>
<feature type="non-terminal residue" evidence="7">
    <location>
        <position position="1"/>
    </location>
</feature>
<dbReference type="GeneID" id="20221796"/>
<name>F0XVM5_AURAN</name>
<dbReference type="Proteomes" id="UP000002729">
    <property type="component" value="Unassembled WGS sequence"/>
</dbReference>
<dbReference type="SMART" id="SM00382">
    <property type="entry name" value="AAA"/>
    <property type="match status" value="2"/>
</dbReference>
<protein>
    <recommendedName>
        <fullName evidence="6">Clp R domain-containing protein</fullName>
    </recommendedName>
</protein>
<dbReference type="AlphaFoldDB" id="F0XVM5"/>
<dbReference type="InParanoid" id="F0XVM5"/>
<dbReference type="RefSeq" id="XP_009032083.1">
    <property type="nucleotide sequence ID" value="XM_009033835.1"/>
</dbReference>
<dbReference type="FunCoup" id="F0XVM5">
    <property type="interactions" value="49"/>
</dbReference>
<dbReference type="Pfam" id="PF00004">
    <property type="entry name" value="AAA"/>
    <property type="match status" value="1"/>
</dbReference>
<keyword evidence="8" id="KW-1185">Reference proteome</keyword>
<dbReference type="PROSITE" id="PS51903">
    <property type="entry name" value="CLP_R"/>
    <property type="match status" value="1"/>
</dbReference>
<dbReference type="Pfam" id="PF10431">
    <property type="entry name" value="ClpB_D2-small"/>
    <property type="match status" value="1"/>
</dbReference>
<dbReference type="InterPro" id="IPR003593">
    <property type="entry name" value="AAA+_ATPase"/>
</dbReference>
<dbReference type="FunFam" id="3.40.50.300:FF:000025">
    <property type="entry name" value="ATP-dependent Clp protease subunit"/>
    <property type="match status" value="1"/>
</dbReference>
<evidence type="ECO:0000256" key="2">
    <source>
        <dbReference type="ARBA" id="ARBA00022741"/>
    </source>
</evidence>
<sequence>LFDKFDAEAVNVLMYAQQETRKAGLSEVGTEQVLLGVLQCPENAKAALEDAGATLEGARAQIGGKKGGVVGDVAELFRREEEPLPFTGRSKAAFKVAVEEAAALKTEEVRSEHLLLALLRDADSEAVVVLNNMDIDVPALAKQVEKDAKRAKGELVGVGGGDDKPTTLASCGVDLTELARNGELDPMIGRQDVVKRVVQILLRRRKSNPCLVGDPGVGKTAIAEGLAQRIADGDVPKKLLGKRVHTLEMAMLVAGTKYRGEFEERLQSVIAEATEEGDTILFIDELHTLVGAGAADGAIDAGNILKPALARSGLQVMGATTVGEYRKHVEKDPALERRFQPVDVAEPSVEETVEILEGLREDYQDFHDVTYSDLALAAAATYGDRYVNDRFLPDKAIDLLDEAGARAQVRAEEEQLAESVVSEDDVADVVSTWTGIPVAKLSRPEAQKLMELESELHADLVGQDAAVAAVSRAVRRARVGMRAENKPVASFVFAGPTGVGKTFVAKTLAKTYFGAESNMVRFDMSEFMERHTVSRLLGSPPGYVGFDDGGQLTNAIRRNGHTVLLFDEIEKAHPDVYNIMLGILDDGRLTDAQGRTVDFSNCIVIFTSNVGSQAVIDTLRGAEGEPSAEMRNAIKVDVNDALASNFRPEFLNRLDEIVVFDSLLRSQLGEILDGMLREVDARAADNDLQLSVSDALKDAIIESGAADARYGARPLRRAVQRYLEDVVAEAVLSGGADETKPIAFDYDAKTKAVV</sequence>
<dbReference type="PANTHER" id="PTHR11638:SF18">
    <property type="entry name" value="HEAT SHOCK PROTEIN 104"/>
    <property type="match status" value="1"/>
</dbReference>
<evidence type="ECO:0000313" key="8">
    <source>
        <dbReference type="Proteomes" id="UP000002729"/>
    </source>
</evidence>
<dbReference type="GO" id="GO:0005524">
    <property type="term" value="F:ATP binding"/>
    <property type="evidence" value="ECO:0007669"/>
    <property type="project" value="UniProtKB-KW"/>
</dbReference>
<dbReference type="Pfam" id="PF07724">
    <property type="entry name" value="AAA_2"/>
    <property type="match status" value="1"/>
</dbReference>
<dbReference type="OMA" id="GPMDASN"/>
<keyword evidence="1 5" id="KW-0677">Repeat</keyword>
<dbReference type="Gene3D" id="1.10.1780.10">
    <property type="entry name" value="Clp, N-terminal domain"/>
    <property type="match status" value="1"/>
</dbReference>
<evidence type="ECO:0000256" key="4">
    <source>
        <dbReference type="ARBA" id="ARBA00023186"/>
    </source>
</evidence>
<dbReference type="PANTHER" id="PTHR11638">
    <property type="entry name" value="ATP-DEPENDENT CLP PROTEASE"/>
    <property type="match status" value="1"/>
</dbReference>
<evidence type="ECO:0000256" key="3">
    <source>
        <dbReference type="ARBA" id="ARBA00022840"/>
    </source>
</evidence>
<dbReference type="PROSITE" id="PS00871">
    <property type="entry name" value="CLPAB_2"/>
    <property type="match status" value="1"/>
</dbReference>
<dbReference type="InterPro" id="IPR050130">
    <property type="entry name" value="ClpA_ClpB"/>
</dbReference>
<dbReference type="Pfam" id="PF17871">
    <property type="entry name" value="AAA_lid_9"/>
    <property type="match status" value="1"/>
</dbReference>
<dbReference type="SUPFAM" id="SSF81923">
    <property type="entry name" value="Double Clp-N motif"/>
    <property type="match status" value="1"/>
</dbReference>
<dbReference type="OrthoDB" id="47330at2759"/>
<dbReference type="InterPro" id="IPR041546">
    <property type="entry name" value="ClpA/ClpB_AAA_lid"/>
</dbReference>
<dbReference type="EMBL" id="GL833120">
    <property type="protein sequence ID" value="EGB13114.1"/>
    <property type="molecule type" value="Genomic_DNA"/>
</dbReference>
<dbReference type="Gene3D" id="3.40.50.300">
    <property type="entry name" value="P-loop containing nucleotide triphosphate hydrolases"/>
    <property type="match status" value="3"/>
</dbReference>
<dbReference type="SUPFAM" id="SSF52540">
    <property type="entry name" value="P-loop containing nucleoside triphosphate hydrolases"/>
    <property type="match status" value="2"/>
</dbReference>
<accession>F0XVM5</accession>
<dbReference type="GO" id="GO:0016887">
    <property type="term" value="F:ATP hydrolysis activity"/>
    <property type="evidence" value="ECO:0007669"/>
    <property type="project" value="InterPro"/>
</dbReference>
<evidence type="ECO:0000259" key="6">
    <source>
        <dbReference type="PROSITE" id="PS51903"/>
    </source>
</evidence>
<dbReference type="eggNOG" id="KOG1051">
    <property type="taxonomic scope" value="Eukaryota"/>
</dbReference>
<dbReference type="InterPro" id="IPR028299">
    <property type="entry name" value="ClpA/B_CS2"/>
</dbReference>
<dbReference type="InterPro" id="IPR004176">
    <property type="entry name" value="Clp_R_N"/>
</dbReference>
<evidence type="ECO:0000256" key="5">
    <source>
        <dbReference type="PROSITE-ProRule" id="PRU01251"/>
    </source>
</evidence>
<dbReference type="Pfam" id="PF02861">
    <property type="entry name" value="Clp_N"/>
    <property type="match status" value="1"/>
</dbReference>
<keyword evidence="2" id="KW-0547">Nucleotide-binding</keyword>
<evidence type="ECO:0000256" key="1">
    <source>
        <dbReference type="ARBA" id="ARBA00022737"/>
    </source>
</evidence>
<dbReference type="FunFam" id="3.40.50.300:FF:000010">
    <property type="entry name" value="Chaperone clpB 1, putative"/>
    <property type="match status" value="1"/>
</dbReference>
<dbReference type="SMART" id="SM01086">
    <property type="entry name" value="ClpB_D2-small"/>
    <property type="match status" value="1"/>
</dbReference>
<feature type="non-terminal residue" evidence="7">
    <location>
        <position position="754"/>
    </location>
</feature>
<reference evidence="7 8" key="1">
    <citation type="journal article" date="2011" name="Proc. Natl. Acad. Sci. U.S.A.">
        <title>Niche of harmful alga Aureococcus anophagefferens revealed through ecogenomics.</title>
        <authorList>
            <person name="Gobler C.J."/>
            <person name="Berry D.L."/>
            <person name="Dyhrman S.T."/>
            <person name="Wilhelm S.W."/>
            <person name="Salamov A."/>
            <person name="Lobanov A.V."/>
            <person name="Zhang Y."/>
            <person name="Collier J.L."/>
            <person name="Wurch L.L."/>
            <person name="Kustka A.B."/>
            <person name="Dill B.D."/>
            <person name="Shah M."/>
            <person name="VerBerkmoes N.C."/>
            <person name="Kuo A."/>
            <person name="Terry A."/>
            <person name="Pangilinan J."/>
            <person name="Lindquist E.A."/>
            <person name="Lucas S."/>
            <person name="Paulsen I.T."/>
            <person name="Hattenrath-Lehmann T.K."/>
            <person name="Talmage S.C."/>
            <person name="Walker E.A."/>
            <person name="Koch F."/>
            <person name="Burson A.M."/>
            <person name="Marcoval M.A."/>
            <person name="Tang Y.Z."/>
            <person name="Lecleir G.R."/>
            <person name="Coyne K.J."/>
            <person name="Berg G.M."/>
            <person name="Bertrand E.M."/>
            <person name="Saito M.A."/>
            <person name="Gladyshev V.N."/>
            <person name="Grigoriev I.V."/>
        </authorList>
    </citation>
    <scope>NUCLEOTIDE SEQUENCE [LARGE SCALE GENOMIC DNA]</scope>
    <source>
        <strain evidence="8">CCMP 1984</strain>
    </source>
</reference>
<keyword evidence="4" id="KW-0143">Chaperone</keyword>
<dbReference type="CDD" id="cd00009">
    <property type="entry name" value="AAA"/>
    <property type="match status" value="1"/>
</dbReference>
<feature type="domain" description="Clp R" evidence="6">
    <location>
        <begin position="2"/>
        <end position="154"/>
    </location>
</feature>
<dbReference type="InterPro" id="IPR027417">
    <property type="entry name" value="P-loop_NTPase"/>
</dbReference>
<dbReference type="Gene3D" id="1.10.8.60">
    <property type="match status" value="1"/>
</dbReference>
<organism evidence="8">
    <name type="scientific">Aureococcus anophagefferens</name>
    <name type="common">Harmful bloom alga</name>
    <dbReference type="NCBI Taxonomy" id="44056"/>
    <lineage>
        <taxon>Eukaryota</taxon>
        <taxon>Sar</taxon>
        <taxon>Stramenopiles</taxon>
        <taxon>Ochrophyta</taxon>
        <taxon>Pelagophyceae</taxon>
        <taxon>Pelagomonadales</taxon>
        <taxon>Pelagomonadaceae</taxon>
        <taxon>Aureococcus</taxon>
    </lineage>
</organism>
<dbReference type="CDD" id="cd19499">
    <property type="entry name" value="RecA-like_ClpB_Hsp104-like"/>
    <property type="match status" value="1"/>
</dbReference>
<dbReference type="InterPro" id="IPR036628">
    <property type="entry name" value="Clp_N_dom_sf"/>
</dbReference>